<sequence length="104" mass="10987">MRWPAALTAPAASRDAALSDAEGRIRALGRIVALDTLDPIDGGDPALVDLHIVAHGDAASILRFVGRLESARPGFRFTAIRLARDDAAGGLTLDGQIVAFWQAR</sequence>
<dbReference type="Proteomes" id="UP000249066">
    <property type="component" value="Unassembled WGS sequence"/>
</dbReference>
<evidence type="ECO:0000313" key="2">
    <source>
        <dbReference type="Proteomes" id="UP000249066"/>
    </source>
</evidence>
<comment type="caution">
    <text evidence="1">The sequence shown here is derived from an EMBL/GenBank/DDBJ whole genome shotgun (WGS) entry which is preliminary data.</text>
</comment>
<organism evidence="1 2">
    <name type="scientific">Sphingomonas sanxanigenens</name>
    <dbReference type="NCBI Taxonomy" id="397260"/>
    <lineage>
        <taxon>Bacteria</taxon>
        <taxon>Pseudomonadati</taxon>
        <taxon>Pseudomonadota</taxon>
        <taxon>Alphaproteobacteria</taxon>
        <taxon>Sphingomonadales</taxon>
        <taxon>Sphingomonadaceae</taxon>
        <taxon>Sphingomonas</taxon>
    </lineage>
</organism>
<dbReference type="AlphaFoldDB" id="A0A2W5AFM8"/>
<accession>A0A2W5AFM8</accession>
<reference evidence="1 2" key="1">
    <citation type="submission" date="2017-08" db="EMBL/GenBank/DDBJ databases">
        <title>Infants hospitalized years apart are colonized by the same room-sourced microbial strains.</title>
        <authorList>
            <person name="Brooks B."/>
            <person name="Olm M.R."/>
            <person name="Firek B.A."/>
            <person name="Baker R."/>
            <person name="Thomas B.C."/>
            <person name="Morowitz M.J."/>
            <person name="Banfield J.F."/>
        </authorList>
    </citation>
    <scope>NUCLEOTIDE SEQUENCE [LARGE SCALE GENOMIC DNA]</scope>
    <source>
        <strain evidence="1">S2_018_000_R2_101</strain>
    </source>
</reference>
<gene>
    <name evidence="1" type="ORF">DI623_00925</name>
</gene>
<name>A0A2W5AFM8_9SPHN</name>
<protein>
    <submittedName>
        <fullName evidence="1">Uncharacterized protein</fullName>
    </submittedName>
</protein>
<evidence type="ECO:0000313" key="1">
    <source>
        <dbReference type="EMBL" id="PZO92046.1"/>
    </source>
</evidence>
<dbReference type="EMBL" id="QFNN01000002">
    <property type="protein sequence ID" value="PZO92046.1"/>
    <property type="molecule type" value="Genomic_DNA"/>
</dbReference>
<proteinExistence type="predicted"/>